<dbReference type="AlphaFoldDB" id="A0A432XZZ0"/>
<protein>
    <submittedName>
        <fullName evidence="1">Glycosyltransferase</fullName>
    </submittedName>
</protein>
<dbReference type="Gene3D" id="3.40.50.2000">
    <property type="entry name" value="Glycogen Phosphorylase B"/>
    <property type="match status" value="1"/>
</dbReference>
<accession>A0A432XZZ0</accession>
<keyword evidence="2" id="KW-1185">Reference proteome</keyword>
<dbReference type="OrthoDB" id="9793805at2"/>
<evidence type="ECO:0000313" key="1">
    <source>
        <dbReference type="EMBL" id="RUO54257.1"/>
    </source>
</evidence>
<dbReference type="Proteomes" id="UP000287198">
    <property type="component" value="Unassembled WGS sequence"/>
</dbReference>
<dbReference type="GO" id="GO:0016740">
    <property type="term" value="F:transferase activity"/>
    <property type="evidence" value="ECO:0007669"/>
    <property type="project" value="UniProtKB-KW"/>
</dbReference>
<dbReference type="NCBIfam" id="TIGR00661">
    <property type="entry name" value="MJ1255"/>
    <property type="match status" value="1"/>
</dbReference>
<gene>
    <name evidence="1" type="ORF">CWI69_02200</name>
</gene>
<dbReference type="SUPFAM" id="SSF53756">
    <property type="entry name" value="UDP-Glycosyltransferase/glycogen phosphorylase"/>
    <property type="match status" value="1"/>
</dbReference>
<dbReference type="InterPro" id="IPR005262">
    <property type="entry name" value="MJ1255-like"/>
</dbReference>
<comment type="caution">
    <text evidence="1">The sequence shown here is derived from an EMBL/GenBank/DDBJ whole genome shotgun (WGS) entry which is preliminary data.</text>
</comment>
<proteinExistence type="predicted"/>
<keyword evidence="1" id="KW-0808">Transferase</keyword>
<dbReference type="RefSeq" id="WP_126761482.1">
    <property type="nucleotide sequence ID" value="NZ_JBHLTZ010000004.1"/>
</dbReference>
<dbReference type="EMBL" id="PIPW01000001">
    <property type="protein sequence ID" value="RUO54257.1"/>
    <property type="molecule type" value="Genomic_DNA"/>
</dbReference>
<name>A0A432XZZ0_9GAMM</name>
<evidence type="ECO:0000313" key="2">
    <source>
        <dbReference type="Proteomes" id="UP000287198"/>
    </source>
</evidence>
<reference evidence="2" key="1">
    <citation type="journal article" date="2018" name="Front. Microbiol.">
        <title>Genome-Based Analysis Reveals the Taxonomy and Diversity of the Family Idiomarinaceae.</title>
        <authorList>
            <person name="Liu Y."/>
            <person name="Lai Q."/>
            <person name="Shao Z."/>
        </authorList>
    </citation>
    <scope>NUCLEOTIDE SEQUENCE [LARGE SCALE GENOMIC DNA]</scope>
    <source>
        <strain evidence="2">BH195</strain>
    </source>
</reference>
<sequence length="362" mass="41441">MRILVGVQGTGNGHLSRCTALAEALQQHPSVQVDYLISGRAREHFFDMEAFPGWQWRKGLSFAVEHGQINVRKTLAQNDWKQFWDDVKALDLTAYDLVVTDYEPVVAWAARRQGKRCIGIGRQYAFYKPTQTLKLPWFYQQLIRWFAPVQDVVGMHWVADGNHILPPIVHHRAVAEQIETDRYLVYLPFESLLNVHRLLVQFPQYKFSVFHPDAKRQRIAGIDYYPPSRQRFAEHFVKAEGVISNAGFETSCEALAYGKKLLVRPLAGQFEQLANARCLAELGLASQLSEITPSSLADWFATAQRNQCFWPDVGAEIAAWLAAGAETPVAELSRRLWRQADQSDYRDLLRSDLRSDLRLQRS</sequence>
<organism evidence="1 2">
    <name type="scientific">Pseudidiomarina halophila</name>
    <dbReference type="NCBI Taxonomy" id="1449799"/>
    <lineage>
        <taxon>Bacteria</taxon>
        <taxon>Pseudomonadati</taxon>
        <taxon>Pseudomonadota</taxon>
        <taxon>Gammaproteobacteria</taxon>
        <taxon>Alteromonadales</taxon>
        <taxon>Idiomarinaceae</taxon>
        <taxon>Pseudidiomarina</taxon>
    </lineage>
</organism>
<dbReference type="Pfam" id="PF13528">
    <property type="entry name" value="Glyco_trans_1_3"/>
    <property type="match status" value="1"/>
</dbReference>